<keyword evidence="2" id="KW-0808">Transferase</keyword>
<dbReference type="InterPro" id="IPR050508">
    <property type="entry name" value="Methyltransf_Superfamily"/>
</dbReference>
<keyword evidence="2" id="KW-0489">Methyltransferase</keyword>
<accession>A0AAN8IRY9</accession>
<evidence type="ECO:0000313" key="2">
    <source>
        <dbReference type="EMBL" id="KAK5983761.1"/>
    </source>
</evidence>
<sequence length="311" mass="36227">MPTKCTVFPYIYFALRNHILQYISLNLLRFCMAKYLRKFFTLAVKDVANQYAFPVKSMTGYILTKYCARKTDFLNRAVIANLNIGKDDNVLELGYGRGNGLQYCFERVVDGDGVVFGIDRSPYMEDCARHRFALELAETSKIRLDHAPDLRDLPYPPAVFNHIYHVDLFYFIHQDHMFDICKELRRVLKPGGTLVCGMHFSRLKNLTKWGLLNETQWDPMRYMMCLEPAGFTNIKVDYKSDEKAGEYQLISCMRPLSDEELENPDIAMKQLELQIKKEMLVSELMKSRRKLTKEELSILNEELPIGQVKKS</sequence>
<dbReference type="InterPro" id="IPR041698">
    <property type="entry name" value="Methyltransf_25"/>
</dbReference>
<proteinExistence type="predicted"/>
<evidence type="ECO:0000259" key="1">
    <source>
        <dbReference type="Pfam" id="PF13649"/>
    </source>
</evidence>
<dbReference type="Proteomes" id="UP001331761">
    <property type="component" value="Unassembled WGS sequence"/>
</dbReference>
<dbReference type="AlphaFoldDB" id="A0AAN8IRY9"/>
<dbReference type="EMBL" id="WIXE01003640">
    <property type="protein sequence ID" value="KAK5983761.1"/>
    <property type="molecule type" value="Genomic_DNA"/>
</dbReference>
<gene>
    <name evidence="2" type="ORF">GCK32_007767</name>
</gene>
<organism evidence="2 3">
    <name type="scientific">Trichostrongylus colubriformis</name>
    <name type="common">Black scour worm</name>
    <dbReference type="NCBI Taxonomy" id="6319"/>
    <lineage>
        <taxon>Eukaryota</taxon>
        <taxon>Metazoa</taxon>
        <taxon>Ecdysozoa</taxon>
        <taxon>Nematoda</taxon>
        <taxon>Chromadorea</taxon>
        <taxon>Rhabditida</taxon>
        <taxon>Rhabditina</taxon>
        <taxon>Rhabditomorpha</taxon>
        <taxon>Strongyloidea</taxon>
        <taxon>Trichostrongylidae</taxon>
        <taxon>Trichostrongylus</taxon>
    </lineage>
</organism>
<dbReference type="Pfam" id="PF13649">
    <property type="entry name" value="Methyltransf_25"/>
    <property type="match status" value="1"/>
</dbReference>
<reference evidence="2 3" key="1">
    <citation type="submission" date="2019-10" db="EMBL/GenBank/DDBJ databases">
        <title>Assembly and Annotation for the nematode Trichostrongylus colubriformis.</title>
        <authorList>
            <person name="Martin J."/>
        </authorList>
    </citation>
    <scope>NUCLEOTIDE SEQUENCE [LARGE SCALE GENOMIC DNA]</scope>
    <source>
        <strain evidence="2">G859</strain>
        <tissue evidence="2">Whole worm</tissue>
    </source>
</reference>
<name>A0AAN8IRY9_TRICO</name>
<dbReference type="Gene3D" id="3.40.50.150">
    <property type="entry name" value="Vaccinia Virus protein VP39"/>
    <property type="match status" value="1"/>
</dbReference>
<protein>
    <submittedName>
        <fullName evidence="2">Methyltransferase</fullName>
    </submittedName>
</protein>
<keyword evidence="3" id="KW-1185">Reference proteome</keyword>
<feature type="domain" description="Methyltransferase" evidence="1">
    <location>
        <begin position="90"/>
        <end position="192"/>
    </location>
</feature>
<dbReference type="GO" id="GO:0008168">
    <property type="term" value="F:methyltransferase activity"/>
    <property type="evidence" value="ECO:0007669"/>
    <property type="project" value="UniProtKB-KW"/>
</dbReference>
<comment type="caution">
    <text evidence="2">The sequence shown here is derived from an EMBL/GenBank/DDBJ whole genome shotgun (WGS) entry which is preliminary data.</text>
</comment>
<dbReference type="PANTHER" id="PTHR42912">
    <property type="entry name" value="METHYLTRANSFERASE"/>
    <property type="match status" value="1"/>
</dbReference>
<dbReference type="GO" id="GO:0032259">
    <property type="term" value="P:methylation"/>
    <property type="evidence" value="ECO:0007669"/>
    <property type="project" value="UniProtKB-KW"/>
</dbReference>
<dbReference type="SUPFAM" id="SSF53335">
    <property type="entry name" value="S-adenosyl-L-methionine-dependent methyltransferases"/>
    <property type="match status" value="1"/>
</dbReference>
<dbReference type="CDD" id="cd02440">
    <property type="entry name" value="AdoMet_MTases"/>
    <property type="match status" value="1"/>
</dbReference>
<dbReference type="InterPro" id="IPR029063">
    <property type="entry name" value="SAM-dependent_MTases_sf"/>
</dbReference>
<dbReference type="PANTHER" id="PTHR42912:SF83">
    <property type="entry name" value="METHYLTRANSFERASE TYPE 11 DOMAIN-CONTAINING PROTEIN"/>
    <property type="match status" value="1"/>
</dbReference>
<evidence type="ECO:0000313" key="3">
    <source>
        <dbReference type="Proteomes" id="UP001331761"/>
    </source>
</evidence>